<evidence type="ECO:0000313" key="3">
    <source>
        <dbReference type="Proteomes" id="UP000512167"/>
    </source>
</evidence>
<dbReference type="InterPro" id="IPR007621">
    <property type="entry name" value="TPM_dom"/>
</dbReference>
<dbReference type="AlphaFoldDB" id="A0A7L6N5N5"/>
<dbReference type="Pfam" id="PF04536">
    <property type="entry name" value="TPM_phosphatase"/>
    <property type="match status" value="1"/>
</dbReference>
<protein>
    <submittedName>
        <fullName evidence="2">TPM domain-containing protein</fullName>
    </submittedName>
</protein>
<dbReference type="KEGG" id="tbk:HF295_08020"/>
<evidence type="ECO:0000259" key="1">
    <source>
        <dbReference type="Pfam" id="PF04536"/>
    </source>
</evidence>
<sequence>MKKIIAFAFIIIYGVFFLVSCKNEPYPKPSNAYYVNDYADKFSPYLESKIRLEGERLFDEELDDGDRPGAQIVFATFAVENESDIETYNLSDIYNQWKIGKDDLGILVVYFYVGDKDKPESLELNLVQIEIGYAMEVYLSPSEAGAILDKTIVASEDEDTGSAHLLYELLTLVYDEVYDISFNYDLETYEYYREDYDEYSDYDGLWEWILFVILSPSSSWLEKGILSVLGIIFLGSGGLIIKNVAGGGGSGGMGIRRRK</sequence>
<reference evidence="2 3" key="1">
    <citation type="submission" date="2020-04" db="EMBL/GenBank/DDBJ databases">
        <authorList>
            <person name="Zheng R.K."/>
            <person name="Sun C.M."/>
        </authorList>
    </citation>
    <scope>NUCLEOTIDE SEQUENCE [LARGE SCALE GENOMIC DNA]</scope>
    <source>
        <strain evidence="3">zrk29</strain>
    </source>
</reference>
<organism evidence="2 3">
    <name type="scientific">Hujiaoplasma nucleasis</name>
    <dbReference type="NCBI Taxonomy" id="2725268"/>
    <lineage>
        <taxon>Bacteria</taxon>
        <taxon>Bacillati</taxon>
        <taxon>Mycoplasmatota</taxon>
        <taxon>Mollicutes</taxon>
        <taxon>Candidatus Izemoplasmatales</taxon>
        <taxon>Hujiaoplasmataceae</taxon>
        <taxon>Hujiaoplasma</taxon>
    </lineage>
</organism>
<proteinExistence type="predicted"/>
<dbReference type="EMBL" id="CP051151">
    <property type="protein sequence ID" value="QLY40802.1"/>
    <property type="molecule type" value="Genomic_DNA"/>
</dbReference>
<dbReference type="RefSeq" id="WP_312031651.1">
    <property type="nucleotide sequence ID" value="NZ_CP051151.1"/>
</dbReference>
<dbReference type="Gene3D" id="3.10.310.50">
    <property type="match status" value="1"/>
</dbReference>
<accession>A0A7L6N5N5</accession>
<dbReference type="Proteomes" id="UP000512167">
    <property type="component" value="Chromosome"/>
</dbReference>
<feature type="domain" description="TPM" evidence="1">
    <location>
        <begin position="66"/>
        <end position="154"/>
    </location>
</feature>
<name>A0A7L6N5N5_9MOLU</name>
<keyword evidence="3" id="KW-1185">Reference proteome</keyword>
<gene>
    <name evidence="2" type="ORF">HF295_08020</name>
</gene>
<dbReference type="PROSITE" id="PS51257">
    <property type="entry name" value="PROKAR_LIPOPROTEIN"/>
    <property type="match status" value="1"/>
</dbReference>
<evidence type="ECO:0000313" key="2">
    <source>
        <dbReference type="EMBL" id="QLY40802.1"/>
    </source>
</evidence>